<feature type="transmembrane region" description="Helical" evidence="5">
    <location>
        <begin position="392"/>
        <end position="413"/>
    </location>
</feature>
<feature type="transmembrane region" description="Helical" evidence="5">
    <location>
        <begin position="359"/>
        <end position="380"/>
    </location>
</feature>
<evidence type="ECO:0000259" key="6">
    <source>
        <dbReference type="PROSITE" id="PS50850"/>
    </source>
</evidence>
<keyword evidence="2 5" id="KW-0812">Transmembrane</keyword>
<dbReference type="PROSITE" id="PS00216">
    <property type="entry name" value="SUGAR_TRANSPORT_1"/>
    <property type="match status" value="1"/>
</dbReference>
<feature type="transmembrane region" description="Helical" evidence="5">
    <location>
        <begin position="187"/>
        <end position="205"/>
    </location>
</feature>
<evidence type="ECO:0000313" key="8">
    <source>
        <dbReference type="Proteomes" id="UP000325440"/>
    </source>
</evidence>
<keyword evidence="8" id="KW-1185">Reference proteome</keyword>
<feature type="transmembrane region" description="Helical" evidence="5">
    <location>
        <begin position="271"/>
        <end position="291"/>
    </location>
</feature>
<keyword evidence="3 5" id="KW-1133">Transmembrane helix</keyword>
<feature type="transmembrane region" description="Helical" evidence="5">
    <location>
        <begin position="245"/>
        <end position="265"/>
    </location>
</feature>
<proteinExistence type="predicted"/>
<dbReference type="PANTHER" id="PTHR24064">
    <property type="entry name" value="SOLUTE CARRIER FAMILY 22 MEMBER"/>
    <property type="match status" value="1"/>
</dbReference>
<sequence length="563" mass="63843">MKRAADPTRVLFENYSTMNIDQTLISAGMGRYQFISCLLFGIMILYTNITSVLYIFTAGDLKYRCEIPECDSLDRAKWIYEPDWLRFTTPYRSDTGKPQKCQRFARNHSSGTNTNLCERSEFDETATESCRDRWVFEDYENTIGTEFGLMCEENKWKLSLVGSVHNMGQFIGIPVSGIVSDKFGRKFTMVVGSVLTAMIYIVQSFSVSYPMFLVLEVLSSSIFSGVYGATFILAMELVLPDKRVLYYSILECFNPIGGMIVALIASQVKDWRILLRMSNVLGLFFISYHWLAEESMRWMEMQGKHDKVISVLKKIATVNKKTLLDLPSDTQMESKNNEDENDAKVNTSILKDIFRSSTIFWRMIRCSLLWIAAAFVYYGLNISATEIAGNKYLNFALVSFVEIPACLFNWIIMERMSRKTSLFSMFLLSGATCIVYNISYDYVGFTLRLSLFMISKLAISIAFTIVYILTAEIFPTTMRATMLSLCSMFGRIGSMLSPQITLMAEYFGGYIAMFFMGSIAILAAVITVTLPESKNVKLPDTIDEAEKIGNDPSSETVEVSMIN</sequence>
<evidence type="ECO:0000256" key="3">
    <source>
        <dbReference type="ARBA" id="ARBA00022989"/>
    </source>
</evidence>
<dbReference type="SUPFAM" id="SSF103473">
    <property type="entry name" value="MFS general substrate transporter"/>
    <property type="match status" value="1"/>
</dbReference>
<feature type="transmembrane region" description="Helical" evidence="5">
    <location>
        <begin position="420"/>
        <end position="439"/>
    </location>
</feature>
<feature type="transmembrane region" description="Helical" evidence="5">
    <location>
        <begin position="507"/>
        <end position="530"/>
    </location>
</feature>
<keyword evidence="4 5" id="KW-0472">Membrane</keyword>
<dbReference type="OrthoDB" id="2261376at2759"/>
<dbReference type="Pfam" id="PF00083">
    <property type="entry name" value="Sugar_tr"/>
    <property type="match status" value="1"/>
</dbReference>
<evidence type="ECO:0000256" key="5">
    <source>
        <dbReference type="SAM" id="Phobius"/>
    </source>
</evidence>
<evidence type="ECO:0000256" key="1">
    <source>
        <dbReference type="ARBA" id="ARBA00004141"/>
    </source>
</evidence>
<comment type="subcellular location">
    <subcellularLocation>
        <location evidence="1">Membrane</location>
        <topology evidence="1">Multi-pass membrane protein</topology>
    </subcellularLocation>
</comment>
<evidence type="ECO:0000256" key="4">
    <source>
        <dbReference type="ARBA" id="ARBA00023136"/>
    </source>
</evidence>
<dbReference type="PROSITE" id="PS50850">
    <property type="entry name" value="MFS"/>
    <property type="match status" value="1"/>
</dbReference>
<organism evidence="7 8">
    <name type="scientific">Cinara cedri</name>
    <dbReference type="NCBI Taxonomy" id="506608"/>
    <lineage>
        <taxon>Eukaryota</taxon>
        <taxon>Metazoa</taxon>
        <taxon>Ecdysozoa</taxon>
        <taxon>Arthropoda</taxon>
        <taxon>Hexapoda</taxon>
        <taxon>Insecta</taxon>
        <taxon>Pterygota</taxon>
        <taxon>Neoptera</taxon>
        <taxon>Paraneoptera</taxon>
        <taxon>Hemiptera</taxon>
        <taxon>Sternorrhyncha</taxon>
        <taxon>Aphidomorpha</taxon>
        <taxon>Aphidoidea</taxon>
        <taxon>Aphididae</taxon>
        <taxon>Lachninae</taxon>
        <taxon>Cinara</taxon>
    </lineage>
</organism>
<name>A0A5E4MHK2_9HEMI</name>
<keyword evidence="7" id="KW-0813">Transport</keyword>
<keyword evidence="7" id="KW-0762">Sugar transport</keyword>
<protein>
    <submittedName>
        <fullName evidence="7">Sugar transporter, conserved site,Major facilitator superfamily domain,Major facilitator, sugar</fullName>
    </submittedName>
</protein>
<dbReference type="InterPro" id="IPR005829">
    <property type="entry name" value="Sugar_transporter_CS"/>
</dbReference>
<evidence type="ECO:0000256" key="2">
    <source>
        <dbReference type="ARBA" id="ARBA00022692"/>
    </source>
</evidence>
<dbReference type="InterPro" id="IPR036259">
    <property type="entry name" value="MFS_trans_sf"/>
</dbReference>
<dbReference type="GO" id="GO:0022857">
    <property type="term" value="F:transmembrane transporter activity"/>
    <property type="evidence" value="ECO:0007669"/>
    <property type="project" value="InterPro"/>
</dbReference>
<dbReference type="AlphaFoldDB" id="A0A5E4MHK2"/>
<gene>
    <name evidence="7" type="ORF">CINCED_3A024130</name>
</gene>
<dbReference type="GO" id="GO:0016020">
    <property type="term" value="C:membrane"/>
    <property type="evidence" value="ECO:0007669"/>
    <property type="project" value="UniProtKB-SubCell"/>
</dbReference>
<dbReference type="InterPro" id="IPR005828">
    <property type="entry name" value="MFS_sugar_transport-like"/>
</dbReference>
<feature type="transmembrane region" description="Helical" evidence="5">
    <location>
        <begin position="32"/>
        <end position="56"/>
    </location>
</feature>
<reference evidence="7 8" key="1">
    <citation type="submission" date="2019-08" db="EMBL/GenBank/DDBJ databases">
        <authorList>
            <person name="Alioto T."/>
            <person name="Alioto T."/>
            <person name="Gomez Garrido J."/>
        </authorList>
    </citation>
    <scope>NUCLEOTIDE SEQUENCE [LARGE SCALE GENOMIC DNA]</scope>
</reference>
<feature type="domain" description="Major facilitator superfamily (MFS) profile" evidence="6">
    <location>
        <begin position="43"/>
        <end position="535"/>
    </location>
</feature>
<evidence type="ECO:0000313" key="7">
    <source>
        <dbReference type="EMBL" id="VVC31713.1"/>
    </source>
</evidence>
<dbReference type="CDD" id="cd17317">
    <property type="entry name" value="MFS_SLC22"/>
    <property type="match status" value="1"/>
</dbReference>
<dbReference type="InterPro" id="IPR020846">
    <property type="entry name" value="MFS_dom"/>
</dbReference>
<accession>A0A5E4MHK2</accession>
<dbReference type="EMBL" id="CABPRJ010000951">
    <property type="protein sequence ID" value="VVC31713.1"/>
    <property type="molecule type" value="Genomic_DNA"/>
</dbReference>
<dbReference type="Gene3D" id="1.20.1250.20">
    <property type="entry name" value="MFS general substrate transporter like domains"/>
    <property type="match status" value="1"/>
</dbReference>
<feature type="transmembrane region" description="Helical" evidence="5">
    <location>
        <begin position="211"/>
        <end position="233"/>
    </location>
</feature>
<dbReference type="Proteomes" id="UP000325440">
    <property type="component" value="Unassembled WGS sequence"/>
</dbReference>
<feature type="transmembrane region" description="Helical" evidence="5">
    <location>
        <begin position="451"/>
        <end position="470"/>
    </location>
</feature>